<dbReference type="InterPro" id="IPR029033">
    <property type="entry name" value="His_PPase_superfam"/>
</dbReference>
<dbReference type="EMBL" id="BMQO01000001">
    <property type="protein sequence ID" value="GGS15954.1"/>
    <property type="molecule type" value="Genomic_DNA"/>
</dbReference>
<dbReference type="SUPFAM" id="SSF53254">
    <property type="entry name" value="Phosphoglycerate mutase-like"/>
    <property type="match status" value="1"/>
</dbReference>
<comment type="caution">
    <text evidence="1">The sequence shown here is derived from an EMBL/GenBank/DDBJ whole genome shotgun (WGS) entry which is preliminary data.</text>
</comment>
<gene>
    <name evidence="1" type="ORF">GCM10008961_04320</name>
</gene>
<organism evidence="1 2">
    <name type="scientific">Deinococcus knuensis</name>
    <dbReference type="NCBI Taxonomy" id="1837380"/>
    <lineage>
        <taxon>Bacteria</taxon>
        <taxon>Thermotogati</taxon>
        <taxon>Deinococcota</taxon>
        <taxon>Deinococci</taxon>
        <taxon>Deinococcales</taxon>
        <taxon>Deinococcaceae</taxon>
        <taxon>Deinococcus</taxon>
    </lineage>
</organism>
<dbReference type="InterPro" id="IPR013078">
    <property type="entry name" value="His_Pase_superF_clade-1"/>
</dbReference>
<name>A0ABQ2SD14_9DEIO</name>
<reference evidence="2" key="1">
    <citation type="journal article" date="2019" name="Int. J. Syst. Evol. Microbiol.">
        <title>The Global Catalogue of Microorganisms (GCM) 10K type strain sequencing project: providing services to taxonomists for standard genome sequencing and annotation.</title>
        <authorList>
            <consortium name="The Broad Institute Genomics Platform"/>
            <consortium name="The Broad Institute Genome Sequencing Center for Infectious Disease"/>
            <person name="Wu L."/>
            <person name="Ma J."/>
        </authorList>
    </citation>
    <scope>NUCLEOTIDE SEQUENCE [LARGE SCALE GENOMIC DNA]</scope>
    <source>
        <strain evidence="2">JCM 31406</strain>
    </source>
</reference>
<evidence type="ECO:0000313" key="2">
    <source>
        <dbReference type="Proteomes" id="UP000620633"/>
    </source>
</evidence>
<dbReference type="Gene3D" id="3.40.50.1240">
    <property type="entry name" value="Phosphoglycerate mutase-like"/>
    <property type="match status" value="1"/>
</dbReference>
<accession>A0ABQ2SD14</accession>
<sequence length="201" mass="21374">MPASLAGACYDRGMTRTLHLIKHGRPRIDPQVPAHDWPLADDALTGLSTLLAALHPRPDLVACSVEPKAHATAQGLAAALGAPLRPMQGLHEQLRYTAPWRPDPAAFEADIRRFFDHPEQVVSGEESARDALTRFHNAVTAVMTAHPQPCVAVVAHGTVISLLAAHLTGRDPWTVWQALPLLGSVTVAWPDAQGTSGPGGA</sequence>
<protein>
    <submittedName>
        <fullName evidence="1">Phosphoglycerate mutase</fullName>
    </submittedName>
</protein>
<evidence type="ECO:0000313" key="1">
    <source>
        <dbReference type="EMBL" id="GGS15954.1"/>
    </source>
</evidence>
<proteinExistence type="predicted"/>
<keyword evidence="2" id="KW-1185">Reference proteome</keyword>
<dbReference type="Proteomes" id="UP000620633">
    <property type="component" value="Unassembled WGS sequence"/>
</dbReference>
<dbReference type="Pfam" id="PF00300">
    <property type="entry name" value="His_Phos_1"/>
    <property type="match status" value="1"/>
</dbReference>